<accession>A0A3S5HK54</accession>
<dbReference type="InterPro" id="IPR028098">
    <property type="entry name" value="Glyco_trans_4-like_N"/>
</dbReference>
<sequence length="339" mass="38620">MKILLYQKGEKAFSKSGIGRAMKHQVRALTEAKVDFTTNTQDDYDLVHINTVDFGARMFARKAHRRGKKVVYHAHSTEEDFRNSFMFSNQIAPLFKKHIVSSYKLGDYILTPTPYSKRILEGYGITIPIEDISNGIDLSRFEYRAEKVQAFREYFKIKEGQPVVVSVGLYFERKGLPDFMEVARKMPEVTFIWFGHTPLASVTQKIRDAIKQKPDNVLLPGYIAGDIIEGAYMCADLFFFPSYEETEGIVVLEALAAHCQTLVRNIGVYDPWLVDGENCYKGECNEDFIRIVQGCLDQTLPSTTEAGYQVAKDRSIKAIGEQLRGIYTKVLNQDSNIFK</sequence>
<dbReference type="Proteomes" id="UP000278804">
    <property type="component" value="Chromosome"/>
</dbReference>
<dbReference type="Pfam" id="PF13439">
    <property type="entry name" value="Glyco_transf_4"/>
    <property type="match status" value="1"/>
</dbReference>
<evidence type="ECO:0000259" key="1">
    <source>
        <dbReference type="Pfam" id="PF00534"/>
    </source>
</evidence>
<dbReference type="InterPro" id="IPR050194">
    <property type="entry name" value="Glycosyltransferase_grp1"/>
</dbReference>
<dbReference type="KEGG" id="eri:EEI45_02345"/>
<name>A0A3S5HK54_9FIRM</name>
<dbReference type="PANTHER" id="PTHR45947:SF3">
    <property type="entry name" value="SULFOQUINOVOSYL TRANSFERASE SQD2"/>
    <property type="match status" value="1"/>
</dbReference>
<dbReference type="SUPFAM" id="SSF53756">
    <property type="entry name" value="UDP-Glycosyltransferase/glycogen phosphorylase"/>
    <property type="match status" value="1"/>
</dbReference>
<proteinExistence type="predicted"/>
<gene>
    <name evidence="3" type="ORF">EEI45_02345</name>
</gene>
<evidence type="ECO:0000313" key="4">
    <source>
        <dbReference type="Proteomes" id="UP000278804"/>
    </source>
</evidence>
<reference evidence="3 4" key="1">
    <citation type="journal article" date="2020" name="Int. J. Syst. Evol. Microbiol.">
        <title>Description of Erysipelothrix piscisicarius sp. nov., an emergent fish pathogen, and assessment of virulence using a tiger barb (Puntigrus tetrazona) infection model.</title>
        <authorList>
            <person name="Pomaranski E.K."/>
            <person name="Griffin M.J."/>
            <person name="Camus A.C."/>
            <person name="Armwood A.R."/>
            <person name="Shelley J."/>
            <person name="Waldbieser G.C."/>
            <person name="LaFrentz B.R."/>
            <person name="Garcia J.C."/>
            <person name="Yanong R."/>
            <person name="Soto E."/>
        </authorList>
    </citation>
    <scope>NUCLEOTIDE SEQUENCE [LARGE SCALE GENOMIC DNA]</scope>
    <source>
        <strain evidence="3 4">15TAL0474</strain>
    </source>
</reference>
<evidence type="ECO:0000259" key="2">
    <source>
        <dbReference type="Pfam" id="PF13439"/>
    </source>
</evidence>
<feature type="domain" description="Glycosyltransferase subfamily 4-like N-terminal" evidence="2">
    <location>
        <begin position="42"/>
        <end position="140"/>
    </location>
</feature>
<dbReference type="Gene3D" id="3.40.50.2000">
    <property type="entry name" value="Glycogen Phosphorylase B"/>
    <property type="match status" value="2"/>
</dbReference>
<dbReference type="CDD" id="cd03801">
    <property type="entry name" value="GT4_PimA-like"/>
    <property type="match status" value="1"/>
</dbReference>
<dbReference type="EMBL" id="CP034234">
    <property type="protein sequence ID" value="AZK43783.1"/>
    <property type="molecule type" value="Genomic_DNA"/>
</dbReference>
<protein>
    <submittedName>
        <fullName evidence="3">Glycosyltransferase</fullName>
    </submittedName>
</protein>
<dbReference type="AlphaFoldDB" id="A0A3S5HK54"/>
<dbReference type="Pfam" id="PF00534">
    <property type="entry name" value="Glycos_transf_1"/>
    <property type="match status" value="1"/>
</dbReference>
<dbReference type="InterPro" id="IPR001296">
    <property type="entry name" value="Glyco_trans_1"/>
</dbReference>
<feature type="domain" description="Glycosyl transferase family 1" evidence="1">
    <location>
        <begin position="151"/>
        <end position="282"/>
    </location>
</feature>
<dbReference type="GO" id="GO:0016757">
    <property type="term" value="F:glycosyltransferase activity"/>
    <property type="evidence" value="ECO:0007669"/>
    <property type="project" value="InterPro"/>
</dbReference>
<keyword evidence="3" id="KW-0808">Transferase</keyword>
<dbReference type="RefSeq" id="WP_125163997.1">
    <property type="nucleotide sequence ID" value="NZ_CP034234.1"/>
</dbReference>
<keyword evidence="4" id="KW-1185">Reference proteome</keyword>
<dbReference type="PANTHER" id="PTHR45947">
    <property type="entry name" value="SULFOQUINOVOSYL TRANSFERASE SQD2"/>
    <property type="match status" value="1"/>
</dbReference>
<evidence type="ECO:0000313" key="3">
    <source>
        <dbReference type="EMBL" id="AZK43783.1"/>
    </source>
</evidence>
<organism evidence="3 4">
    <name type="scientific">Erysipelothrix piscisicarius</name>
    <dbReference type="NCBI Taxonomy" id="2485784"/>
    <lineage>
        <taxon>Bacteria</taxon>
        <taxon>Bacillati</taxon>
        <taxon>Bacillota</taxon>
        <taxon>Erysipelotrichia</taxon>
        <taxon>Erysipelotrichales</taxon>
        <taxon>Erysipelotrichaceae</taxon>
        <taxon>Erysipelothrix</taxon>
    </lineage>
</organism>